<dbReference type="PANTHER" id="PTHR30097">
    <property type="entry name" value="CATION EFFLUX SYSTEM PROTEIN CUSB"/>
    <property type="match status" value="1"/>
</dbReference>
<dbReference type="Gene3D" id="2.40.50.100">
    <property type="match status" value="1"/>
</dbReference>
<dbReference type="NCBIfam" id="TIGR01730">
    <property type="entry name" value="RND_mfp"/>
    <property type="match status" value="1"/>
</dbReference>
<dbReference type="InterPro" id="IPR051909">
    <property type="entry name" value="MFP_Cation_Efflux"/>
</dbReference>
<protein>
    <submittedName>
        <fullName evidence="4">Efflux transporter periplasmic adaptor subunit</fullName>
    </submittedName>
</protein>
<dbReference type="GO" id="GO:0022857">
    <property type="term" value="F:transmembrane transporter activity"/>
    <property type="evidence" value="ECO:0007669"/>
    <property type="project" value="InterPro"/>
</dbReference>
<dbReference type="GO" id="GO:0015679">
    <property type="term" value="P:plasma membrane copper ion transport"/>
    <property type="evidence" value="ECO:0007669"/>
    <property type="project" value="TreeGrafter"/>
</dbReference>
<dbReference type="GO" id="GO:0016020">
    <property type="term" value="C:membrane"/>
    <property type="evidence" value="ECO:0007669"/>
    <property type="project" value="InterPro"/>
</dbReference>
<dbReference type="AlphaFoldDB" id="A0A420FFM8"/>
<dbReference type="InterPro" id="IPR006143">
    <property type="entry name" value="RND_pump_MFP"/>
</dbReference>
<evidence type="ECO:0000256" key="2">
    <source>
        <dbReference type="ARBA" id="ARBA00022448"/>
    </source>
</evidence>
<proteinExistence type="inferred from homology"/>
<comment type="similarity">
    <text evidence="1">Belongs to the membrane fusion protein (MFP) (TC 8.A.1) family.</text>
</comment>
<gene>
    <name evidence="4" type="ORF">BCY89_16345</name>
</gene>
<accession>A0A420FFM8</accession>
<keyword evidence="2" id="KW-0813">Transport</keyword>
<reference evidence="4 5" key="1">
    <citation type="submission" date="2016-07" db="EMBL/GenBank/DDBJ databases">
        <title>Genome analysis of Sphingobacterium siyangense T12B17.</title>
        <authorList>
            <person name="Xu D."/>
            <person name="Su Y."/>
            <person name="Zheng S."/>
        </authorList>
    </citation>
    <scope>NUCLEOTIDE SEQUENCE [LARGE SCALE GENOMIC DNA]</scope>
    <source>
        <strain evidence="4 5">T12B17</strain>
    </source>
</reference>
<evidence type="ECO:0000313" key="5">
    <source>
        <dbReference type="Proteomes" id="UP000286402"/>
    </source>
</evidence>
<evidence type="ECO:0000259" key="3">
    <source>
        <dbReference type="Pfam" id="PF25975"/>
    </source>
</evidence>
<dbReference type="Proteomes" id="UP000286402">
    <property type="component" value="Unassembled WGS sequence"/>
</dbReference>
<dbReference type="Gene3D" id="2.40.420.20">
    <property type="match status" value="1"/>
</dbReference>
<evidence type="ECO:0000313" key="4">
    <source>
        <dbReference type="EMBL" id="RKF31734.1"/>
    </source>
</evidence>
<dbReference type="InterPro" id="IPR058649">
    <property type="entry name" value="CzcB_C"/>
</dbReference>
<dbReference type="EMBL" id="MCAQ01000028">
    <property type="protein sequence ID" value="RKF31734.1"/>
    <property type="molecule type" value="Genomic_DNA"/>
</dbReference>
<dbReference type="SUPFAM" id="SSF111369">
    <property type="entry name" value="HlyD-like secretion proteins"/>
    <property type="match status" value="1"/>
</dbReference>
<dbReference type="GO" id="GO:0030313">
    <property type="term" value="C:cell envelope"/>
    <property type="evidence" value="ECO:0007669"/>
    <property type="project" value="TreeGrafter"/>
</dbReference>
<name>A0A420FFM8_9SPHI</name>
<dbReference type="RefSeq" id="WP_120335976.1">
    <property type="nucleotide sequence ID" value="NZ_CP070350.1"/>
</dbReference>
<dbReference type="Gene3D" id="2.40.30.170">
    <property type="match status" value="1"/>
</dbReference>
<dbReference type="PROSITE" id="PS51257">
    <property type="entry name" value="PROKAR_LIPOPROTEIN"/>
    <property type="match status" value="1"/>
</dbReference>
<dbReference type="PANTHER" id="PTHR30097:SF4">
    <property type="entry name" value="SLR6042 PROTEIN"/>
    <property type="match status" value="1"/>
</dbReference>
<evidence type="ECO:0000256" key="1">
    <source>
        <dbReference type="ARBA" id="ARBA00009477"/>
    </source>
</evidence>
<dbReference type="Pfam" id="PF25975">
    <property type="entry name" value="CzcB_C"/>
    <property type="match status" value="1"/>
</dbReference>
<sequence length="383" mass="42430">MNKSLKNTVYSLILFSFVACAQGENTENNKPAPVADSTPVAQSVQLEPKQIAAAGIVIGPPTIENVSGKITLQGHVAVAPESTVSLSFPIGGYIKSTTMLPGKPVRKGQVLATIEDMQFIQLQQDYLTAQTNYVLAETEYKRQYELNQSKASSDKVFQQAKADMDRERILIHSLAEKLRLIGIEPKKLTTTSIKKDVPILSPTNGFITKVNVSVGKYTAPTDILFEIVNPSDMYLSLQLFEKDLAKVKIGNTVSAYANTEVARKIPATVFLVNRTFDENRMAEVLCRFQKSDAILTPGMFMNADLHINNTKAMVVPEEAIVRWQNKYFVFVQHSAGSFQMNEVKLGIQENGKQQIQADNIQPNTQLALKNAFALLMKAQNKEE</sequence>
<feature type="domain" description="CzcB-like C-terminal circularly permuted SH3-like" evidence="3">
    <location>
        <begin position="314"/>
        <end position="374"/>
    </location>
</feature>
<keyword evidence="5" id="KW-1185">Reference proteome</keyword>
<organism evidence="4 5">
    <name type="scientific">Sphingobacterium siyangense</name>
    <dbReference type="NCBI Taxonomy" id="459529"/>
    <lineage>
        <taxon>Bacteria</taxon>
        <taxon>Pseudomonadati</taxon>
        <taxon>Bacteroidota</taxon>
        <taxon>Sphingobacteriia</taxon>
        <taxon>Sphingobacteriales</taxon>
        <taxon>Sphingobacteriaceae</taxon>
        <taxon>Sphingobacterium</taxon>
    </lineage>
</organism>
<dbReference type="GO" id="GO:0060003">
    <property type="term" value="P:copper ion export"/>
    <property type="evidence" value="ECO:0007669"/>
    <property type="project" value="TreeGrafter"/>
</dbReference>
<comment type="caution">
    <text evidence="4">The sequence shown here is derived from an EMBL/GenBank/DDBJ whole genome shotgun (WGS) entry which is preliminary data.</text>
</comment>